<dbReference type="SUPFAM" id="SSF51556">
    <property type="entry name" value="Metallo-dependent hydrolases"/>
    <property type="match status" value="1"/>
</dbReference>
<proteinExistence type="predicted"/>
<dbReference type="AlphaFoldDB" id="A0A1Q4I2F2"/>
<dbReference type="OrthoDB" id="8673349at2"/>
<dbReference type="GO" id="GO:0016787">
    <property type="term" value="F:hydrolase activity"/>
    <property type="evidence" value="ECO:0007669"/>
    <property type="project" value="InterPro"/>
</dbReference>
<keyword evidence="4" id="KW-1185">Reference proteome</keyword>
<gene>
    <name evidence="3" type="ORF">BRW65_01440</name>
</gene>
<dbReference type="InterPro" id="IPR032465">
    <property type="entry name" value="ACMSD"/>
</dbReference>
<protein>
    <recommendedName>
        <fullName evidence="2">Amidohydrolase-related domain-containing protein</fullName>
    </recommendedName>
</protein>
<dbReference type="PANTHER" id="PTHR21240:SF28">
    <property type="entry name" value="ISO-OROTATE DECARBOXYLASE (EUROFUNG)"/>
    <property type="match status" value="1"/>
</dbReference>
<sequence length="409" mass="46803">MIIDADAHVCEPPDTWTSRMPSKWGELIPRIKRNEEINADVWCIGDTVMNTLAFSVFYREPGDDRPHRRQDDFPETPRFVDEVHPSSWDPSERVKVMDEVGVNMAALYPNLGLTMPEPFQRIAGATLDFQFDLIAAYNDFVLSWAEREPGRFIPLAVVPYWDLDRCVREVERCAEKGHKGWVMTGTPEYHGEPHLDDRHWDPLWDALSASGSPVAFHAGTTANPAEYMYDEKTRTVGGSRVRAVTDVVRSFFDNAKATTNLLMSGVLHRYPDMKFAIVESGASWVPFMLEALDVHYLRYRPWEVRPELSADMLPSDVFRRQVFVNTWYENLRGDDFALLPIDNIMFETDYPHPTCLFGSEVQESLEQNLTALSPDDREKIAYRNAMRCFNLTEDEIGPINGLASTAAQR</sequence>
<dbReference type="Gene3D" id="3.20.20.140">
    <property type="entry name" value="Metal-dependent hydrolases"/>
    <property type="match status" value="1"/>
</dbReference>
<evidence type="ECO:0000256" key="1">
    <source>
        <dbReference type="ARBA" id="ARBA00023239"/>
    </source>
</evidence>
<dbReference type="InterPro" id="IPR006680">
    <property type="entry name" value="Amidohydro-rel"/>
</dbReference>
<dbReference type="Pfam" id="PF04909">
    <property type="entry name" value="Amidohydro_2"/>
    <property type="match status" value="1"/>
</dbReference>
<dbReference type="GO" id="GO:0016831">
    <property type="term" value="F:carboxy-lyase activity"/>
    <property type="evidence" value="ECO:0007669"/>
    <property type="project" value="InterPro"/>
</dbReference>
<dbReference type="InterPro" id="IPR032466">
    <property type="entry name" value="Metal_Hydrolase"/>
</dbReference>
<comment type="caution">
    <text evidence="3">The sequence shown here is derived from an EMBL/GenBank/DDBJ whole genome shotgun (WGS) entry which is preliminary data.</text>
</comment>
<evidence type="ECO:0000259" key="2">
    <source>
        <dbReference type="Pfam" id="PF04909"/>
    </source>
</evidence>
<keyword evidence="1" id="KW-0456">Lyase</keyword>
<organism evidence="3 4">
    <name type="scientific">Mycobacterium paraffinicum</name>
    <dbReference type="NCBI Taxonomy" id="53378"/>
    <lineage>
        <taxon>Bacteria</taxon>
        <taxon>Bacillati</taxon>
        <taxon>Actinomycetota</taxon>
        <taxon>Actinomycetes</taxon>
        <taxon>Mycobacteriales</taxon>
        <taxon>Mycobacteriaceae</taxon>
        <taxon>Mycobacterium</taxon>
    </lineage>
</organism>
<dbReference type="STRING" id="53378.BRW65_01440"/>
<dbReference type="EMBL" id="MPNT01000001">
    <property type="protein sequence ID" value="OJZ76123.1"/>
    <property type="molecule type" value="Genomic_DNA"/>
</dbReference>
<dbReference type="RefSeq" id="WP_073870383.1">
    <property type="nucleotide sequence ID" value="NZ_MPNT01000001.1"/>
</dbReference>
<name>A0A1Q4I2F2_9MYCO</name>
<reference evidence="3 4" key="1">
    <citation type="submission" date="2016-11" db="EMBL/GenBank/DDBJ databases">
        <title>Genome sequences of unsequenced Mycobacteria.</title>
        <authorList>
            <person name="Greninger A.L."/>
            <person name="Fang F."/>
            <person name="Jerome K.R."/>
        </authorList>
    </citation>
    <scope>NUCLEOTIDE SEQUENCE [LARGE SCALE GENOMIC DNA]</scope>
    <source>
        <strain evidence="3 4">M11</strain>
    </source>
</reference>
<dbReference type="PANTHER" id="PTHR21240">
    <property type="entry name" value="2-AMINO-3-CARBOXYLMUCONATE-6-SEMIALDEHYDE DECARBOXYLASE"/>
    <property type="match status" value="1"/>
</dbReference>
<evidence type="ECO:0000313" key="4">
    <source>
        <dbReference type="Proteomes" id="UP000186438"/>
    </source>
</evidence>
<feature type="domain" description="Amidohydrolase-related" evidence="2">
    <location>
        <begin position="53"/>
        <end position="391"/>
    </location>
</feature>
<dbReference type="GO" id="GO:0005737">
    <property type="term" value="C:cytoplasm"/>
    <property type="evidence" value="ECO:0007669"/>
    <property type="project" value="TreeGrafter"/>
</dbReference>
<dbReference type="GO" id="GO:0019748">
    <property type="term" value="P:secondary metabolic process"/>
    <property type="evidence" value="ECO:0007669"/>
    <property type="project" value="TreeGrafter"/>
</dbReference>
<evidence type="ECO:0000313" key="3">
    <source>
        <dbReference type="EMBL" id="OJZ76123.1"/>
    </source>
</evidence>
<dbReference type="Proteomes" id="UP000186438">
    <property type="component" value="Unassembled WGS sequence"/>
</dbReference>
<accession>A0A1Q4I2F2</accession>